<comment type="caution">
    <text evidence="7">The sequence shown here is derived from an EMBL/GenBank/DDBJ whole genome shotgun (WGS) entry which is preliminary data.</text>
</comment>
<evidence type="ECO:0000256" key="3">
    <source>
        <dbReference type="ARBA" id="ARBA00022771"/>
    </source>
</evidence>
<dbReference type="eggNOG" id="KOG1121">
    <property type="taxonomic scope" value="Eukaryota"/>
</dbReference>
<dbReference type="GO" id="GO:0005634">
    <property type="term" value="C:nucleus"/>
    <property type="evidence" value="ECO:0007669"/>
    <property type="project" value="UniProtKB-SubCell"/>
</dbReference>
<protein>
    <submittedName>
        <fullName evidence="7">Ribonuclease H-like protein</fullName>
    </submittedName>
</protein>
<evidence type="ECO:0000256" key="2">
    <source>
        <dbReference type="ARBA" id="ARBA00022723"/>
    </source>
</evidence>
<evidence type="ECO:0000256" key="5">
    <source>
        <dbReference type="ARBA" id="ARBA00023242"/>
    </source>
</evidence>
<comment type="subcellular location">
    <subcellularLocation>
        <location evidence="1">Nucleus</location>
    </subcellularLocation>
</comment>
<feature type="compositionally biased region" description="Basic and acidic residues" evidence="6">
    <location>
        <begin position="59"/>
        <end position="72"/>
    </location>
</feature>
<accession>K2QHI5</accession>
<feature type="compositionally biased region" description="Polar residues" evidence="6">
    <location>
        <begin position="1"/>
        <end position="44"/>
    </location>
</feature>
<reference evidence="7 8" key="1">
    <citation type="journal article" date="2012" name="BMC Genomics">
        <title>Tools to kill: Genome of one of the most destructive plant pathogenic fungi Macrophomina phaseolina.</title>
        <authorList>
            <person name="Islam M.S."/>
            <person name="Haque M.S."/>
            <person name="Islam M.M."/>
            <person name="Emdad E.M."/>
            <person name="Halim A."/>
            <person name="Hossen Q.M.M."/>
            <person name="Hossain M.Z."/>
            <person name="Ahmed B."/>
            <person name="Rahim S."/>
            <person name="Rahman M.S."/>
            <person name="Alam M.M."/>
            <person name="Hou S."/>
            <person name="Wan X."/>
            <person name="Saito J.A."/>
            <person name="Alam M."/>
        </authorList>
    </citation>
    <scope>NUCLEOTIDE SEQUENCE [LARGE SCALE GENOMIC DNA]</scope>
    <source>
        <strain evidence="7 8">MS6</strain>
    </source>
</reference>
<keyword evidence="5" id="KW-0539">Nucleus</keyword>
<dbReference type="VEuPathDB" id="FungiDB:MPH_13747"/>
<dbReference type="OrthoDB" id="5103939at2759"/>
<dbReference type="STRING" id="1126212.K2QHI5"/>
<gene>
    <name evidence="7" type="ORF">MPH_13747</name>
</gene>
<proteinExistence type="predicted"/>
<keyword evidence="2" id="KW-0479">Metal-binding</keyword>
<dbReference type="PANTHER" id="PTHR46481:SF10">
    <property type="entry name" value="ZINC FINGER BED DOMAIN-CONTAINING PROTEIN 39"/>
    <property type="match status" value="1"/>
</dbReference>
<evidence type="ECO:0000256" key="4">
    <source>
        <dbReference type="ARBA" id="ARBA00022833"/>
    </source>
</evidence>
<evidence type="ECO:0000256" key="6">
    <source>
        <dbReference type="SAM" id="MobiDB-lite"/>
    </source>
</evidence>
<feature type="region of interest" description="Disordered" evidence="6">
    <location>
        <begin position="1"/>
        <end position="72"/>
    </location>
</feature>
<keyword evidence="4" id="KW-0862">Zinc</keyword>
<evidence type="ECO:0000256" key="1">
    <source>
        <dbReference type="ARBA" id="ARBA00004123"/>
    </source>
</evidence>
<dbReference type="HOGENOM" id="CLU_066374_0_0_1"/>
<dbReference type="InterPro" id="IPR012337">
    <property type="entry name" value="RNaseH-like_sf"/>
</dbReference>
<dbReference type="InterPro" id="IPR052035">
    <property type="entry name" value="ZnF_BED_domain_contain"/>
</dbReference>
<dbReference type="InParanoid" id="K2QHI5"/>
<evidence type="ECO:0000313" key="8">
    <source>
        <dbReference type="Proteomes" id="UP000007129"/>
    </source>
</evidence>
<dbReference type="EMBL" id="AHHD01000740">
    <property type="protein sequence ID" value="EKG09251.1"/>
    <property type="molecule type" value="Genomic_DNA"/>
</dbReference>
<sequence length="366" mass="41637">MSFRRSLSIQSDATSGISSLLPSDSFSQAHSRPTPSEAETTSSPRVAKRRKLRATSTWDHFRGAEGDEPRAKDGNVLHYCKRCGNPSWSTYVTGNARRHLENEHHIFVQEESRPQKQRQTAIENAFARTTAKQMQQAKEKEMNTLRKAINFDGFREAQMLLAARRHVPLNFVTWPEYQALLMAVNPAVEDFLTDSGNTVAADLDRAYSAHQDSIKERLKLARSAIHLSIDVWSSPHRKAFIAVHAQWVDENYKLRKALLGLPNLRHSHTGAAMAPHLMDIIRKYDLARRISYFTGDNDAKNDTCLRKLTKDLSRECDFIFDPVFYRTRCGGHIINLSLQAFLFAISKSALQAVMENKLNHLRYSIG</sequence>
<keyword evidence="3" id="KW-0863">Zinc-finger</keyword>
<dbReference type="PANTHER" id="PTHR46481">
    <property type="entry name" value="ZINC FINGER BED DOMAIN-CONTAINING PROTEIN 4"/>
    <property type="match status" value="1"/>
</dbReference>
<evidence type="ECO:0000313" key="7">
    <source>
        <dbReference type="EMBL" id="EKG09251.1"/>
    </source>
</evidence>
<dbReference type="SUPFAM" id="SSF53098">
    <property type="entry name" value="Ribonuclease H-like"/>
    <property type="match status" value="1"/>
</dbReference>
<dbReference type="GO" id="GO:0008270">
    <property type="term" value="F:zinc ion binding"/>
    <property type="evidence" value="ECO:0007669"/>
    <property type="project" value="UniProtKB-KW"/>
</dbReference>
<dbReference type="AlphaFoldDB" id="K2QHI5"/>
<dbReference type="Proteomes" id="UP000007129">
    <property type="component" value="Unassembled WGS sequence"/>
</dbReference>
<name>K2QHI5_MACPH</name>
<organism evidence="7 8">
    <name type="scientific">Macrophomina phaseolina (strain MS6)</name>
    <name type="common">Charcoal rot fungus</name>
    <dbReference type="NCBI Taxonomy" id="1126212"/>
    <lineage>
        <taxon>Eukaryota</taxon>
        <taxon>Fungi</taxon>
        <taxon>Dikarya</taxon>
        <taxon>Ascomycota</taxon>
        <taxon>Pezizomycotina</taxon>
        <taxon>Dothideomycetes</taxon>
        <taxon>Dothideomycetes incertae sedis</taxon>
        <taxon>Botryosphaeriales</taxon>
        <taxon>Botryosphaeriaceae</taxon>
        <taxon>Macrophomina</taxon>
    </lineage>
</organism>